<name>A0A1S3K8H2_LINAN</name>
<dbReference type="GeneID" id="106179624"/>
<dbReference type="InParanoid" id="A0A1S3K8H2"/>
<keyword evidence="1" id="KW-1185">Reference proteome</keyword>
<evidence type="ECO:0000313" key="2">
    <source>
        <dbReference type="RefSeq" id="XP_013418797.1"/>
    </source>
</evidence>
<dbReference type="RefSeq" id="XP_013418797.1">
    <property type="nucleotide sequence ID" value="XM_013563343.1"/>
</dbReference>
<evidence type="ECO:0000313" key="1">
    <source>
        <dbReference type="Proteomes" id="UP000085678"/>
    </source>
</evidence>
<sequence length="117" mass="12646">MASEAVGSDRFSLEQTQLAIQTVEGGKGSPHTSQNTEELDFKWSASCIKWILYISAAGSTHRRRTTTDGSGLIGPLVGKRSFFTQQEGFCIIDNGSNGLMFFHTEGLVVGISGDEDQ</sequence>
<protein>
    <submittedName>
        <fullName evidence="2">Uncharacterized protein LOC106179624</fullName>
    </submittedName>
</protein>
<dbReference type="AlphaFoldDB" id="A0A1S3K8H2"/>
<reference evidence="2" key="1">
    <citation type="submission" date="2025-08" db="UniProtKB">
        <authorList>
            <consortium name="RefSeq"/>
        </authorList>
    </citation>
    <scope>IDENTIFICATION</scope>
    <source>
        <tissue evidence="2">Gonads</tissue>
    </source>
</reference>
<proteinExistence type="predicted"/>
<dbReference type="Proteomes" id="UP000085678">
    <property type="component" value="Unplaced"/>
</dbReference>
<dbReference type="KEGG" id="lak:106179624"/>
<accession>A0A1S3K8H2</accession>
<gene>
    <name evidence="2" type="primary">LOC106179624</name>
</gene>
<organism evidence="1 2">
    <name type="scientific">Lingula anatina</name>
    <name type="common">Brachiopod</name>
    <name type="synonym">Lingula unguis</name>
    <dbReference type="NCBI Taxonomy" id="7574"/>
    <lineage>
        <taxon>Eukaryota</taxon>
        <taxon>Metazoa</taxon>
        <taxon>Spiralia</taxon>
        <taxon>Lophotrochozoa</taxon>
        <taxon>Brachiopoda</taxon>
        <taxon>Linguliformea</taxon>
        <taxon>Lingulata</taxon>
        <taxon>Lingulida</taxon>
        <taxon>Linguloidea</taxon>
        <taxon>Lingulidae</taxon>
        <taxon>Lingula</taxon>
    </lineage>
</organism>